<dbReference type="AlphaFoldDB" id="A0A8S4P4A4"/>
<protein>
    <recommendedName>
        <fullName evidence="4">EGF-like calcium-binding domain-containing protein</fullName>
    </recommendedName>
</protein>
<evidence type="ECO:0000256" key="3">
    <source>
        <dbReference type="SAM" id="Phobius"/>
    </source>
</evidence>
<dbReference type="Gene3D" id="2.10.25.10">
    <property type="entry name" value="Laminin"/>
    <property type="match status" value="1"/>
</dbReference>
<keyword evidence="1" id="KW-0245">EGF-like domain</keyword>
<dbReference type="SMART" id="SM00179">
    <property type="entry name" value="EGF_CA"/>
    <property type="match status" value="1"/>
</dbReference>
<sequence>GDGVKTCLDIDECSEGTDNCTGLHVSGCSNLPGSFTCTCKHSLVWNSVLAECIDSFFNSSTIDPFSTNESDHIAKSETSTKSEIELNSDGMTDGVTATLTLVNSTSHPPIQENTSNRNISKQCMEDMTCIAIVVSVIILLLLASVIIICLGVCFYKHKHTQNLRNPWTDNNKITNERYIMTSSSLKNGSASTISRTGRERIVMSSPRKDAYKHVASSSSSSSSCSADYLYSNGFQWQNVNTPHLKVNDNDREVVK</sequence>
<proteinExistence type="predicted"/>
<dbReference type="InterPro" id="IPR018097">
    <property type="entry name" value="EGF_Ca-bd_CS"/>
</dbReference>
<name>A0A8S4P4A4_OWEFU</name>
<keyword evidence="3" id="KW-0812">Transmembrane</keyword>
<evidence type="ECO:0000256" key="1">
    <source>
        <dbReference type="ARBA" id="ARBA00022536"/>
    </source>
</evidence>
<dbReference type="CDD" id="cd00054">
    <property type="entry name" value="EGF_CA"/>
    <property type="match status" value="1"/>
</dbReference>
<dbReference type="Pfam" id="PF07645">
    <property type="entry name" value="EGF_CA"/>
    <property type="match status" value="1"/>
</dbReference>
<dbReference type="PROSITE" id="PS01187">
    <property type="entry name" value="EGF_CA"/>
    <property type="match status" value="1"/>
</dbReference>
<dbReference type="SUPFAM" id="SSF57196">
    <property type="entry name" value="EGF/Laminin"/>
    <property type="match status" value="1"/>
</dbReference>
<dbReference type="GO" id="GO:0005509">
    <property type="term" value="F:calcium ion binding"/>
    <property type="evidence" value="ECO:0007669"/>
    <property type="project" value="InterPro"/>
</dbReference>
<evidence type="ECO:0000259" key="4">
    <source>
        <dbReference type="SMART" id="SM00179"/>
    </source>
</evidence>
<evidence type="ECO:0000313" key="5">
    <source>
        <dbReference type="EMBL" id="CAH1788067.1"/>
    </source>
</evidence>
<keyword evidence="3" id="KW-0472">Membrane</keyword>
<evidence type="ECO:0000256" key="2">
    <source>
        <dbReference type="ARBA" id="ARBA00023157"/>
    </source>
</evidence>
<dbReference type="Proteomes" id="UP000749559">
    <property type="component" value="Unassembled WGS sequence"/>
</dbReference>
<feature type="non-terminal residue" evidence="5">
    <location>
        <position position="255"/>
    </location>
</feature>
<dbReference type="InterPro" id="IPR049883">
    <property type="entry name" value="NOTCH1_EGF-like"/>
</dbReference>
<feature type="domain" description="EGF-like calcium-binding" evidence="4">
    <location>
        <begin position="9"/>
        <end position="53"/>
    </location>
</feature>
<dbReference type="InterPro" id="IPR001881">
    <property type="entry name" value="EGF-like_Ca-bd_dom"/>
</dbReference>
<comment type="caution">
    <text evidence="5">The sequence shown here is derived from an EMBL/GenBank/DDBJ whole genome shotgun (WGS) entry which is preliminary data.</text>
</comment>
<reference evidence="5" key="1">
    <citation type="submission" date="2022-03" db="EMBL/GenBank/DDBJ databases">
        <authorList>
            <person name="Martin C."/>
        </authorList>
    </citation>
    <scope>NUCLEOTIDE SEQUENCE</scope>
</reference>
<dbReference type="OrthoDB" id="5985519at2759"/>
<keyword evidence="3" id="KW-1133">Transmembrane helix</keyword>
<gene>
    <name evidence="5" type="ORF">OFUS_LOCUS13669</name>
</gene>
<dbReference type="EMBL" id="CAIIXF020000007">
    <property type="protein sequence ID" value="CAH1788067.1"/>
    <property type="molecule type" value="Genomic_DNA"/>
</dbReference>
<organism evidence="5 6">
    <name type="scientific">Owenia fusiformis</name>
    <name type="common">Polychaete worm</name>
    <dbReference type="NCBI Taxonomy" id="6347"/>
    <lineage>
        <taxon>Eukaryota</taxon>
        <taxon>Metazoa</taxon>
        <taxon>Spiralia</taxon>
        <taxon>Lophotrochozoa</taxon>
        <taxon>Annelida</taxon>
        <taxon>Polychaeta</taxon>
        <taxon>Sedentaria</taxon>
        <taxon>Canalipalpata</taxon>
        <taxon>Sabellida</taxon>
        <taxon>Oweniida</taxon>
        <taxon>Oweniidae</taxon>
        <taxon>Owenia</taxon>
    </lineage>
</organism>
<accession>A0A8S4P4A4</accession>
<keyword evidence="6" id="KW-1185">Reference proteome</keyword>
<keyword evidence="2" id="KW-1015">Disulfide bond</keyword>
<evidence type="ECO:0000313" key="6">
    <source>
        <dbReference type="Proteomes" id="UP000749559"/>
    </source>
</evidence>
<feature type="transmembrane region" description="Helical" evidence="3">
    <location>
        <begin position="130"/>
        <end position="155"/>
    </location>
</feature>